<dbReference type="EMBL" id="JAENRR010000002">
    <property type="protein sequence ID" value="MBK3515996.1"/>
    <property type="molecule type" value="Genomic_DNA"/>
</dbReference>
<feature type="signal peptide" evidence="1">
    <location>
        <begin position="1"/>
        <end position="21"/>
    </location>
</feature>
<feature type="chain" id="PRO_5045755606" description="GLPGLI family protein" evidence="1">
    <location>
        <begin position="22"/>
        <end position="226"/>
    </location>
</feature>
<evidence type="ECO:0008006" key="4">
    <source>
        <dbReference type="Google" id="ProtNLM"/>
    </source>
</evidence>
<evidence type="ECO:0000313" key="2">
    <source>
        <dbReference type="EMBL" id="MBK3515996.1"/>
    </source>
</evidence>
<name>A0ABS1HEE7_9BACT</name>
<gene>
    <name evidence="2" type="ORF">JIV24_01505</name>
</gene>
<organism evidence="2 3">
    <name type="scientific">Carboxylicivirga marina</name>
    <dbReference type="NCBI Taxonomy" id="2800988"/>
    <lineage>
        <taxon>Bacteria</taxon>
        <taxon>Pseudomonadati</taxon>
        <taxon>Bacteroidota</taxon>
        <taxon>Bacteroidia</taxon>
        <taxon>Marinilabiliales</taxon>
        <taxon>Marinilabiliaceae</taxon>
        <taxon>Carboxylicivirga</taxon>
    </lineage>
</organism>
<proteinExistence type="predicted"/>
<sequence length="226" mass="26256">MRRIYSLLILMIVLFSSTAQDFVHPAIRQLMRDLENKQIDTGSQFAEYKGSPYLFESGAASLEMTNGQKVDGLTIRYNVYDDQMEIKKGEHYYAIPKEKTFMTFTLNGHPFVLKPYQYGTKKSSGYFEPLVDDKKCGLFLKHDIILVESVESQGYKEAQPAKFVNNPPKVFVSFDNGMLAYINSKKDFLNLLPNHKEEMEKFIKKNKIKFRKPESIKELVQFYNTL</sequence>
<protein>
    <recommendedName>
        <fullName evidence="4">GLPGLI family protein</fullName>
    </recommendedName>
</protein>
<comment type="caution">
    <text evidence="2">The sequence shown here is derived from an EMBL/GenBank/DDBJ whole genome shotgun (WGS) entry which is preliminary data.</text>
</comment>
<keyword evidence="3" id="KW-1185">Reference proteome</keyword>
<evidence type="ECO:0000256" key="1">
    <source>
        <dbReference type="SAM" id="SignalP"/>
    </source>
</evidence>
<keyword evidence="1" id="KW-0732">Signal</keyword>
<evidence type="ECO:0000313" key="3">
    <source>
        <dbReference type="Proteomes" id="UP000605676"/>
    </source>
</evidence>
<reference evidence="2 3" key="1">
    <citation type="submission" date="2021-01" db="EMBL/GenBank/DDBJ databases">
        <title>Carboxyliciviraga sp.nov., isolated from coastal sediments.</title>
        <authorList>
            <person name="Lu D."/>
            <person name="Zhang T."/>
        </authorList>
    </citation>
    <scope>NUCLEOTIDE SEQUENCE [LARGE SCALE GENOMIC DNA]</scope>
    <source>
        <strain evidence="2 3">N1Y132</strain>
    </source>
</reference>
<dbReference type="RefSeq" id="WP_200463228.1">
    <property type="nucleotide sequence ID" value="NZ_JAENRR010000002.1"/>
</dbReference>
<dbReference type="Proteomes" id="UP000605676">
    <property type="component" value="Unassembled WGS sequence"/>
</dbReference>
<accession>A0ABS1HEE7</accession>